<protein>
    <submittedName>
        <fullName evidence="2">Transposase</fullName>
    </submittedName>
</protein>
<dbReference type="EMBL" id="LT669839">
    <property type="protein sequence ID" value="SHD78691.1"/>
    <property type="molecule type" value="Genomic_DNA"/>
</dbReference>
<dbReference type="AlphaFoldDB" id="M1Z909"/>
<dbReference type="HOGENOM" id="CLU_027402_33_1_9"/>
<dbReference type="Proteomes" id="UP000245423">
    <property type="component" value="Chromosome 1"/>
</dbReference>
<organism evidence="2 3">
    <name type="scientific">[Clostridium] ultunense Esp</name>
    <dbReference type="NCBI Taxonomy" id="1288971"/>
    <lineage>
        <taxon>Bacteria</taxon>
        <taxon>Bacillati</taxon>
        <taxon>Bacillota</taxon>
        <taxon>Tissierellia</taxon>
        <taxon>Tissierellales</taxon>
        <taxon>Tepidimicrobiaceae</taxon>
        <taxon>Schnuerera</taxon>
    </lineage>
</organism>
<name>M1Z909_9FIRM</name>
<proteinExistence type="predicted"/>
<sequence>MSRKHYDENFKKQIVNIYNQGNHTYRSLSEEYGIAISTMRQWVIRYNNTQSFNAEDNRTDEENRVIELEKRVKQLEMENQS</sequence>
<dbReference type="InterPro" id="IPR009057">
    <property type="entry name" value="Homeodomain-like_sf"/>
</dbReference>
<evidence type="ECO:0000313" key="2">
    <source>
        <dbReference type="EMBL" id="SHD78691.1"/>
    </source>
</evidence>
<evidence type="ECO:0000313" key="1">
    <source>
        <dbReference type="EMBL" id="SHD78621.1"/>
    </source>
</evidence>
<accession>M1Z909</accession>
<dbReference type="Gene3D" id="1.10.10.60">
    <property type="entry name" value="Homeodomain-like"/>
    <property type="match status" value="1"/>
</dbReference>
<gene>
    <name evidence="1" type="ORF">CUESP1_3296</name>
    <name evidence="2" type="ORF">CUESP1_3370</name>
</gene>
<dbReference type="GO" id="GO:0004803">
    <property type="term" value="F:transposase activity"/>
    <property type="evidence" value="ECO:0007669"/>
    <property type="project" value="InterPro"/>
</dbReference>
<dbReference type="InterPro" id="IPR002514">
    <property type="entry name" value="Transposase_8"/>
</dbReference>
<dbReference type="SUPFAM" id="SSF46689">
    <property type="entry name" value="Homeodomain-like"/>
    <property type="match status" value="1"/>
</dbReference>
<dbReference type="GO" id="GO:0003677">
    <property type="term" value="F:DNA binding"/>
    <property type="evidence" value="ECO:0007669"/>
    <property type="project" value="InterPro"/>
</dbReference>
<keyword evidence="3" id="KW-1185">Reference proteome</keyword>
<reference evidence="2 3" key="1">
    <citation type="submission" date="2016-11" db="EMBL/GenBank/DDBJ databases">
        <authorList>
            <person name="Manzoor S."/>
        </authorList>
    </citation>
    <scope>NUCLEOTIDE SEQUENCE [LARGE SCALE GENOMIC DNA]</scope>
    <source>
        <strain evidence="2">Clostridium ultunense strain Esp</strain>
    </source>
</reference>
<dbReference type="GO" id="GO:0006313">
    <property type="term" value="P:DNA transposition"/>
    <property type="evidence" value="ECO:0007669"/>
    <property type="project" value="InterPro"/>
</dbReference>
<evidence type="ECO:0000313" key="3">
    <source>
        <dbReference type="Proteomes" id="UP000245423"/>
    </source>
</evidence>
<dbReference type="Pfam" id="PF01527">
    <property type="entry name" value="HTH_Tnp_1"/>
    <property type="match status" value="1"/>
</dbReference>
<dbReference type="EMBL" id="LT669839">
    <property type="protein sequence ID" value="SHD78621.1"/>
    <property type="molecule type" value="Genomic_DNA"/>
</dbReference>